<feature type="transmembrane region" description="Helical" evidence="1">
    <location>
        <begin position="55"/>
        <end position="77"/>
    </location>
</feature>
<feature type="transmembrane region" description="Helical" evidence="1">
    <location>
        <begin position="163"/>
        <end position="183"/>
    </location>
</feature>
<reference evidence="2 3" key="1">
    <citation type="submission" date="2019-08" db="EMBL/GenBank/DDBJ databases">
        <title>In-depth cultivation of the pig gut microbiome towards novel bacterial diversity and tailored functional studies.</title>
        <authorList>
            <person name="Wylensek D."/>
            <person name="Hitch T.C.A."/>
            <person name="Clavel T."/>
        </authorList>
    </citation>
    <scope>NUCLEOTIDE SEQUENCE [LARGE SCALE GENOMIC DNA]</scope>
    <source>
        <strain evidence="2 3">WCA-383-APC-5B</strain>
    </source>
</reference>
<keyword evidence="1" id="KW-1133">Transmembrane helix</keyword>
<feature type="transmembrane region" description="Helical" evidence="1">
    <location>
        <begin position="245"/>
        <end position="263"/>
    </location>
</feature>
<dbReference type="Proteomes" id="UP000460287">
    <property type="component" value="Unassembled WGS sequence"/>
</dbReference>
<evidence type="ECO:0000256" key="1">
    <source>
        <dbReference type="SAM" id="Phobius"/>
    </source>
</evidence>
<organism evidence="2 3">
    <name type="scientific">Inconstantimicrobium porci</name>
    <dbReference type="NCBI Taxonomy" id="2652291"/>
    <lineage>
        <taxon>Bacteria</taxon>
        <taxon>Bacillati</taxon>
        <taxon>Bacillota</taxon>
        <taxon>Clostridia</taxon>
        <taxon>Eubacteriales</taxon>
        <taxon>Clostridiaceae</taxon>
        <taxon>Inconstantimicrobium</taxon>
    </lineage>
</organism>
<evidence type="ECO:0000313" key="3">
    <source>
        <dbReference type="Proteomes" id="UP000460287"/>
    </source>
</evidence>
<keyword evidence="3" id="KW-1185">Reference proteome</keyword>
<dbReference type="AlphaFoldDB" id="A0A7X2MWQ2"/>
<name>A0A7X2MWQ2_9CLOT</name>
<feature type="transmembrane region" description="Helical" evidence="1">
    <location>
        <begin position="195"/>
        <end position="211"/>
    </location>
</feature>
<proteinExistence type="predicted"/>
<keyword evidence="1" id="KW-0472">Membrane</keyword>
<sequence>MKRICNYIDFKIESSKIYIFLIILIIYIFASMLFLLKTTSSRNFSYNIYDYIIEIFSYLSLFYTIGILFVVMIYKIFDKGNFYNYLSVRFNSSMEIYNAKILTSLIFSVGTVVFIVVICLLTGSFMRFSNTWSQYSAYVMGSKLNQSYVEPAVNIVRKNLSPLSYTLILCGLSSLYLFFISIVFNICNLIFKQRALSFISVISINILNMVVDSGTLSKFSFTNNIYILNASVNEVNNGTYIVSRFLYWIALIVIMYIIGAVLTKKRECDYGK</sequence>
<dbReference type="RefSeq" id="WP_277643270.1">
    <property type="nucleotide sequence ID" value="NZ_JAQXTV010000057.1"/>
</dbReference>
<gene>
    <name evidence="2" type="ORF">FYJ33_03405</name>
</gene>
<keyword evidence="1" id="KW-0812">Transmembrane</keyword>
<feature type="transmembrane region" description="Helical" evidence="1">
    <location>
        <begin position="97"/>
        <end position="126"/>
    </location>
</feature>
<accession>A0A7X2MWQ2</accession>
<evidence type="ECO:0000313" key="2">
    <source>
        <dbReference type="EMBL" id="MSR90488.1"/>
    </source>
</evidence>
<protein>
    <submittedName>
        <fullName evidence="2">Uncharacterized protein</fullName>
    </submittedName>
</protein>
<feature type="transmembrane region" description="Helical" evidence="1">
    <location>
        <begin position="17"/>
        <end position="35"/>
    </location>
</feature>
<dbReference type="EMBL" id="VULX01000002">
    <property type="protein sequence ID" value="MSR90488.1"/>
    <property type="molecule type" value="Genomic_DNA"/>
</dbReference>
<comment type="caution">
    <text evidence="2">The sequence shown here is derived from an EMBL/GenBank/DDBJ whole genome shotgun (WGS) entry which is preliminary data.</text>
</comment>